<keyword evidence="2" id="KW-1185">Reference proteome</keyword>
<dbReference type="EMBL" id="AP024488">
    <property type="protein sequence ID" value="BCS95886.1"/>
    <property type="molecule type" value="Genomic_DNA"/>
</dbReference>
<protein>
    <submittedName>
        <fullName evidence="1">Uncharacterized protein</fullName>
    </submittedName>
</protein>
<proteinExistence type="predicted"/>
<dbReference type="Proteomes" id="UP001320148">
    <property type="component" value="Chromosome"/>
</dbReference>
<organism evidence="1 2">
    <name type="scientific">Desulfoluna limicola</name>
    <dbReference type="NCBI Taxonomy" id="2810562"/>
    <lineage>
        <taxon>Bacteria</taxon>
        <taxon>Pseudomonadati</taxon>
        <taxon>Thermodesulfobacteriota</taxon>
        <taxon>Desulfobacteria</taxon>
        <taxon>Desulfobacterales</taxon>
        <taxon>Desulfolunaceae</taxon>
        <taxon>Desulfoluna</taxon>
    </lineage>
</organism>
<evidence type="ECO:0000313" key="2">
    <source>
        <dbReference type="Proteomes" id="UP001320148"/>
    </source>
</evidence>
<accession>A0ABM7PFN7</accession>
<evidence type="ECO:0000313" key="1">
    <source>
        <dbReference type="EMBL" id="BCS95886.1"/>
    </source>
</evidence>
<reference evidence="1 2" key="1">
    <citation type="submission" date="2021-02" db="EMBL/GenBank/DDBJ databases">
        <title>Complete genome of Desulfoluna sp. strain ASN36.</title>
        <authorList>
            <person name="Takahashi A."/>
            <person name="Kojima H."/>
            <person name="Fukui M."/>
        </authorList>
    </citation>
    <scope>NUCLEOTIDE SEQUENCE [LARGE SCALE GENOMIC DNA]</scope>
    <source>
        <strain evidence="1 2">ASN36</strain>
    </source>
</reference>
<name>A0ABM7PFN7_9BACT</name>
<gene>
    <name evidence="1" type="ORF">DSLASN_15180</name>
</gene>
<sequence length="73" mass="7740">MNTINVTPNALLLTVSSPGVPGEAGIDRDKLALAGTPPEGEDHSGGIPTMKAPSLWNYPGMSLYDWFPWGECP</sequence>